<dbReference type="SUPFAM" id="SSF57196">
    <property type="entry name" value="EGF/Laminin"/>
    <property type="match status" value="7"/>
</dbReference>
<dbReference type="PROSITE" id="PS51051">
    <property type="entry name" value="DSL"/>
    <property type="match status" value="1"/>
</dbReference>
<keyword evidence="4 14" id="KW-0812">Transmembrane</keyword>
<keyword evidence="10 12" id="KW-1015">Disulfide bond</keyword>
<feature type="compositionally biased region" description="Basic residues" evidence="15">
    <location>
        <begin position="1406"/>
        <end position="1422"/>
    </location>
</feature>
<dbReference type="EMBL" id="CAWYQH010000130">
    <property type="protein sequence ID" value="CAK8692602.1"/>
    <property type="molecule type" value="Genomic_DNA"/>
</dbReference>
<proteinExistence type="predicted"/>
<comment type="subcellular location">
    <subcellularLocation>
        <location evidence="1 14">Membrane</location>
        <topology evidence="1 14">Single-pass type I membrane protein</topology>
    </subcellularLocation>
</comment>
<keyword evidence="14 17" id="KW-0732">Signal</keyword>
<dbReference type="SMART" id="SM00214">
    <property type="entry name" value="VWC"/>
    <property type="match status" value="1"/>
</dbReference>
<dbReference type="Pfam" id="PF12661">
    <property type="entry name" value="hEGF"/>
    <property type="match status" value="4"/>
</dbReference>
<dbReference type="InterPro" id="IPR000152">
    <property type="entry name" value="EGF-type_Asp/Asn_hydroxyl_site"/>
</dbReference>
<feature type="disulfide bond" evidence="13">
    <location>
        <begin position="221"/>
        <end position="230"/>
    </location>
</feature>
<feature type="disulfide bond" evidence="12">
    <location>
        <begin position="363"/>
        <end position="372"/>
    </location>
</feature>
<dbReference type="InterPro" id="IPR011651">
    <property type="entry name" value="Notch_ligand_N"/>
</dbReference>
<dbReference type="SMART" id="SM00051">
    <property type="entry name" value="DSL"/>
    <property type="match status" value="1"/>
</dbReference>
<dbReference type="Pfam" id="PF01414">
    <property type="entry name" value="DSL"/>
    <property type="match status" value="1"/>
</dbReference>
<feature type="signal peptide" evidence="17">
    <location>
        <begin position="1"/>
        <end position="24"/>
    </location>
</feature>
<feature type="domain" description="EGF-like" evidence="18">
    <location>
        <begin position="668"/>
        <end position="704"/>
    </location>
</feature>
<evidence type="ECO:0000256" key="4">
    <source>
        <dbReference type="ARBA" id="ARBA00022692"/>
    </source>
</evidence>
<dbReference type="Gene3D" id="2.10.25.140">
    <property type="match status" value="1"/>
</dbReference>
<accession>A0ABP0GLJ9</accession>
<feature type="disulfide bond" evidence="13">
    <location>
        <begin position="201"/>
        <end position="213"/>
    </location>
</feature>
<feature type="compositionally biased region" description="Low complexity" evidence="15">
    <location>
        <begin position="1253"/>
        <end position="1267"/>
    </location>
</feature>
<feature type="compositionally biased region" description="Polar residues" evidence="15">
    <location>
        <begin position="1532"/>
        <end position="1544"/>
    </location>
</feature>
<keyword evidence="7" id="KW-0832">Ubl conjugation</keyword>
<comment type="caution">
    <text evidence="12">Lacks conserved residue(s) required for the propagation of feature annotation.</text>
</comment>
<feature type="disulfide bond" evidence="12">
    <location>
        <begin position="809"/>
        <end position="818"/>
    </location>
</feature>
<dbReference type="InterPro" id="IPR051022">
    <property type="entry name" value="Notch_Cell-Fate_Det"/>
</dbReference>
<feature type="disulfide bond" evidence="12">
    <location>
        <begin position="476"/>
        <end position="485"/>
    </location>
</feature>
<feature type="disulfide bond" evidence="12">
    <location>
        <begin position="439"/>
        <end position="448"/>
    </location>
</feature>
<feature type="disulfide bond" evidence="12">
    <location>
        <begin position="732"/>
        <end position="741"/>
    </location>
</feature>
<dbReference type="SUPFAM" id="SSF57184">
    <property type="entry name" value="Growth factor receptor domain"/>
    <property type="match status" value="2"/>
</dbReference>
<dbReference type="PROSITE" id="PS50026">
    <property type="entry name" value="EGF_3"/>
    <property type="match status" value="14"/>
</dbReference>
<feature type="disulfide bond" evidence="12">
    <location>
        <begin position="847"/>
        <end position="856"/>
    </location>
</feature>
<evidence type="ECO:0000259" key="19">
    <source>
        <dbReference type="PROSITE" id="PS50184"/>
    </source>
</evidence>
<dbReference type="InterPro" id="IPR001774">
    <property type="entry name" value="DSL"/>
</dbReference>
<dbReference type="Pfam" id="PF07657">
    <property type="entry name" value="MNNL"/>
    <property type="match status" value="1"/>
</dbReference>
<feature type="domain" description="EGF-like" evidence="18">
    <location>
        <begin position="337"/>
        <end position="373"/>
    </location>
</feature>
<feature type="domain" description="EGF-like" evidence="18">
    <location>
        <begin position="297"/>
        <end position="335"/>
    </location>
</feature>
<keyword evidence="9 14" id="KW-0472">Membrane</keyword>
<feature type="disulfide bond" evidence="12">
    <location>
        <begin position="401"/>
        <end position="410"/>
    </location>
</feature>
<dbReference type="CDD" id="cd00054">
    <property type="entry name" value="EGF_CA"/>
    <property type="match status" value="14"/>
</dbReference>
<feature type="disulfide bond" evidence="13">
    <location>
        <begin position="188"/>
        <end position="197"/>
    </location>
</feature>
<reference evidence="21 22" key="1">
    <citation type="submission" date="2024-02" db="EMBL/GenBank/DDBJ databases">
        <authorList>
            <person name="Daric V."/>
            <person name="Darras S."/>
        </authorList>
    </citation>
    <scope>NUCLEOTIDE SEQUENCE [LARGE SCALE GENOMIC DNA]</scope>
</reference>
<evidence type="ECO:0000313" key="21">
    <source>
        <dbReference type="EMBL" id="CAK8692602.1"/>
    </source>
</evidence>
<feature type="compositionally biased region" description="Low complexity" evidence="15">
    <location>
        <begin position="1502"/>
        <end position="1523"/>
    </location>
</feature>
<keyword evidence="3 12" id="KW-0245">EGF-like domain</keyword>
<feature type="disulfide bond" evidence="12">
    <location>
        <begin position="771"/>
        <end position="780"/>
    </location>
</feature>
<dbReference type="InterPro" id="IPR000742">
    <property type="entry name" value="EGF"/>
</dbReference>
<feature type="region of interest" description="Disordered" evidence="15">
    <location>
        <begin position="1119"/>
        <end position="1152"/>
    </location>
</feature>
<keyword evidence="2 14" id="KW-0217">Developmental protein</keyword>
<evidence type="ECO:0000256" key="8">
    <source>
        <dbReference type="ARBA" id="ARBA00022989"/>
    </source>
</evidence>
<feature type="disulfide bond" evidence="12">
    <location>
        <begin position="694"/>
        <end position="703"/>
    </location>
</feature>
<evidence type="ECO:0000256" key="10">
    <source>
        <dbReference type="ARBA" id="ARBA00023157"/>
    </source>
</evidence>
<feature type="domain" description="EGF-like" evidence="18">
    <location>
        <begin position="488"/>
        <end position="524"/>
    </location>
</feature>
<feature type="disulfide bond" evidence="12">
    <location>
        <begin position="514"/>
        <end position="523"/>
    </location>
</feature>
<dbReference type="Pfam" id="PF21700">
    <property type="entry name" value="EGF_DL_JAG"/>
    <property type="match status" value="1"/>
</dbReference>
<dbReference type="PROSITE" id="PS50184">
    <property type="entry name" value="VWFC_2"/>
    <property type="match status" value="1"/>
</dbReference>
<evidence type="ECO:0000256" key="14">
    <source>
        <dbReference type="RuleBase" id="RU280815"/>
    </source>
</evidence>
<dbReference type="PROSITE" id="PS01186">
    <property type="entry name" value="EGF_2"/>
    <property type="match status" value="9"/>
</dbReference>
<dbReference type="PROSITE" id="PS00022">
    <property type="entry name" value="EGF_1"/>
    <property type="match status" value="15"/>
</dbReference>
<dbReference type="InterPro" id="IPR026219">
    <property type="entry name" value="Jagged/Serrate"/>
</dbReference>
<dbReference type="PROSITE" id="PS01187">
    <property type="entry name" value="EGF_CA"/>
    <property type="match status" value="4"/>
</dbReference>
<feature type="region of interest" description="Disordered" evidence="15">
    <location>
        <begin position="1401"/>
        <end position="1433"/>
    </location>
</feature>
<feature type="region of interest" description="Disordered" evidence="15">
    <location>
        <begin position="1466"/>
        <end position="1625"/>
    </location>
</feature>
<organism evidence="21 22">
    <name type="scientific">Clavelina lepadiformis</name>
    <name type="common">Light-bulb sea squirt</name>
    <name type="synonym">Ascidia lepadiformis</name>
    <dbReference type="NCBI Taxonomy" id="159417"/>
    <lineage>
        <taxon>Eukaryota</taxon>
        <taxon>Metazoa</taxon>
        <taxon>Chordata</taxon>
        <taxon>Tunicata</taxon>
        <taxon>Ascidiacea</taxon>
        <taxon>Aplousobranchia</taxon>
        <taxon>Clavelinidae</taxon>
        <taxon>Clavelina</taxon>
    </lineage>
</organism>
<evidence type="ECO:0000256" key="7">
    <source>
        <dbReference type="ARBA" id="ARBA00022843"/>
    </source>
</evidence>
<feature type="domain" description="EGF-like" evidence="18">
    <location>
        <begin position="375"/>
        <end position="411"/>
    </location>
</feature>
<evidence type="ECO:0000259" key="18">
    <source>
        <dbReference type="PROSITE" id="PS50026"/>
    </source>
</evidence>
<feature type="domain" description="EGF-like" evidence="18">
    <location>
        <begin position="451"/>
        <end position="486"/>
    </location>
</feature>
<evidence type="ECO:0000256" key="1">
    <source>
        <dbReference type="ARBA" id="ARBA00004479"/>
    </source>
</evidence>
<evidence type="ECO:0000256" key="16">
    <source>
        <dbReference type="SAM" id="Phobius"/>
    </source>
</evidence>
<dbReference type="SMART" id="SM00179">
    <property type="entry name" value="EGF_CA"/>
    <property type="match status" value="14"/>
</dbReference>
<feature type="compositionally biased region" description="Basic and acidic residues" evidence="15">
    <location>
        <begin position="1574"/>
        <end position="1583"/>
    </location>
</feature>
<evidence type="ECO:0000256" key="11">
    <source>
        <dbReference type="ARBA" id="ARBA00023180"/>
    </source>
</evidence>
<dbReference type="SMART" id="SM00181">
    <property type="entry name" value="EGF"/>
    <property type="match status" value="16"/>
</dbReference>
<evidence type="ECO:0000256" key="17">
    <source>
        <dbReference type="SAM" id="SignalP"/>
    </source>
</evidence>
<evidence type="ECO:0000256" key="3">
    <source>
        <dbReference type="ARBA" id="ARBA00022536"/>
    </source>
</evidence>
<gene>
    <name evidence="21" type="ORF">CVLEPA_LOCUS25854</name>
</gene>
<dbReference type="InterPro" id="IPR056986">
    <property type="entry name" value="JAG1_1/2_dom"/>
</dbReference>
<dbReference type="Proteomes" id="UP001642483">
    <property type="component" value="Unassembled WGS sequence"/>
</dbReference>
<dbReference type="InterPro" id="IPR001007">
    <property type="entry name" value="VWF_dom"/>
</dbReference>
<feature type="disulfide bond" evidence="12">
    <location>
        <begin position="325"/>
        <end position="334"/>
    </location>
</feature>
<feature type="domain" description="EGF-like" evidence="18">
    <location>
        <begin position="526"/>
        <end position="562"/>
    </location>
</feature>
<feature type="domain" description="EGF-like" evidence="18">
    <location>
        <begin position="630"/>
        <end position="666"/>
    </location>
</feature>
<feature type="domain" description="EGF-like" evidence="18">
    <location>
        <begin position="745"/>
        <end position="781"/>
    </location>
</feature>
<feature type="domain" description="DSL" evidence="20">
    <location>
        <begin position="186"/>
        <end position="230"/>
    </location>
</feature>
<dbReference type="InterPro" id="IPR009030">
    <property type="entry name" value="Growth_fac_rcpt_cys_sf"/>
</dbReference>
<feature type="domain" description="EGF-like" evidence="18">
    <location>
        <begin position="589"/>
        <end position="628"/>
    </location>
</feature>
<feature type="domain" description="EGF-like" evidence="18">
    <location>
        <begin position="706"/>
        <end position="742"/>
    </location>
</feature>
<evidence type="ECO:0000313" key="22">
    <source>
        <dbReference type="Proteomes" id="UP001642483"/>
    </source>
</evidence>
<feature type="domain" description="EGF-like" evidence="18">
    <location>
        <begin position="413"/>
        <end position="449"/>
    </location>
</feature>
<evidence type="ECO:0000256" key="13">
    <source>
        <dbReference type="PROSITE-ProRule" id="PRU00377"/>
    </source>
</evidence>
<feature type="domain" description="EGF-like" evidence="18">
    <location>
        <begin position="821"/>
        <end position="857"/>
    </location>
</feature>
<keyword evidence="22" id="KW-1185">Reference proteome</keyword>
<feature type="domain" description="VWFC" evidence="19">
    <location>
        <begin position="864"/>
        <end position="936"/>
    </location>
</feature>
<evidence type="ECO:0000256" key="9">
    <source>
        <dbReference type="ARBA" id="ARBA00023136"/>
    </source>
</evidence>
<feature type="disulfide bond" evidence="12">
    <location>
        <begin position="552"/>
        <end position="561"/>
    </location>
</feature>
<dbReference type="Pfam" id="PF00008">
    <property type="entry name" value="EGF"/>
    <property type="match status" value="9"/>
</dbReference>
<dbReference type="InterPro" id="IPR018097">
    <property type="entry name" value="EGF_Ca-bd_CS"/>
</dbReference>
<dbReference type="SMART" id="SM00215">
    <property type="entry name" value="VWC_out"/>
    <property type="match status" value="1"/>
</dbReference>
<keyword evidence="6" id="KW-0221">Differentiation</keyword>
<dbReference type="PRINTS" id="PR00010">
    <property type="entry name" value="EGFBLOOD"/>
</dbReference>
<dbReference type="PANTHER" id="PTHR24049">
    <property type="entry name" value="CRUMBS FAMILY MEMBER"/>
    <property type="match status" value="1"/>
</dbReference>
<name>A0ABP0GLJ9_CLALP</name>
<feature type="region of interest" description="Disordered" evidence="15">
    <location>
        <begin position="1302"/>
        <end position="1322"/>
    </location>
</feature>
<feature type="domain" description="EGF-like" evidence="18">
    <location>
        <begin position="783"/>
        <end position="819"/>
    </location>
</feature>
<evidence type="ECO:0000256" key="12">
    <source>
        <dbReference type="PROSITE-ProRule" id="PRU00076"/>
    </source>
</evidence>
<comment type="caution">
    <text evidence="21">The sequence shown here is derived from an EMBL/GenBank/DDBJ whole genome shotgun (WGS) entry which is preliminary data.</text>
</comment>
<dbReference type="PRINTS" id="PR02059">
    <property type="entry name" value="JAGGEDFAMILY"/>
</dbReference>
<keyword evidence="8 14" id="KW-1133">Transmembrane helix</keyword>
<dbReference type="PROSITE" id="PS00010">
    <property type="entry name" value="ASX_HYDROXYL"/>
    <property type="match status" value="10"/>
</dbReference>
<feature type="compositionally biased region" description="Polar residues" evidence="15">
    <location>
        <begin position="1601"/>
        <end position="1613"/>
    </location>
</feature>
<feature type="region of interest" description="Disordered" evidence="15">
    <location>
        <begin position="1252"/>
        <end position="1273"/>
    </location>
</feature>
<dbReference type="Gene3D" id="2.10.25.10">
    <property type="entry name" value="Laminin"/>
    <property type="match status" value="15"/>
</dbReference>
<keyword evidence="11" id="KW-0325">Glycoprotein</keyword>
<evidence type="ECO:0000256" key="15">
    <source>
        <dbReference type="SAM" id="MobiDB-lite"/>
    </source>
</evidence>
<dbReference type="Pfam" id="PF23575">
    <property type="entry name" value="JAG1"/>
    <property type="match status" value="1"/>
</dbReference>
<feature type="transmembrane region" description="Helical" evidence="16">
    <location>
        <begin position="1086"/>
        <end position="1110"/>
    </location>
</feature>
<feature type="disulfide bond" evidence="12">
    <location>
        <begin position="656"/>
        <end position="665"/>
    </location>
</feature>
<dbReference type="InterPro" id="IPR001881">
    <property type="entry name" value="EGF-like_Ca-bd_dom"/>
</dbReference>
<feature type="disulfide bond" evidence="12">
    <location>
        <begin position="618"/>
        <end position="627"/>
    </location>
</feature>
<evidence type="ECO:0000256" key="2">
    <source>
        <dbReference type="ARBA" id="ARBA00022473"/>
    </source>
</evidence>
<dbReference type="PANTHER" id="PTHR24049:SF35">
    <property type="entry name" value="EGF-LIKE DOMAIN-CONTAINING PROTEIN"/>
    <property type="match status" value="1"/>
</dbReference>
<feature type="compositionally biased region" description="Basic and acidic residues" evidence="15">
    <location>
        <begin position="1545"/>
        <end position="1557"/>
    </location>
</feature>
<keyword evidence="5 14" id="KW-0677">Repeat</keyword>
<dbReference type="Gene3D" id="2.60.40.3510">
    <property type="match status" value="1"/>
</dbReference>
<comment type="function">
    <text evidence="14">Putative Notch ligand involved in the mediation of Notch signaling.</text>
</comment>
<evidence type="ECO:0000256" key="5">
    <source>
        <dbReference type="ARBA" id="ARBA00022737"/>
    </source>
</evidence>
<feature type="chain" id="PRO_5045666072" description="Delta-like protein" evidence="17">
    <location>
        <begin position="25"/>
        <end position="1625"/>
    </location>
</feature>
<feature type="disulfide bond" evidence="12">
    <location>
        <begin position="455"/>
        <end position="465"/>
    </location>
</feature>
<dbReference type="InterPro" id="IPR013032">
    <property type="entry name" value="EGF-like_CS"/>
</dbReference>
<evidence type="ECO:0000259" key="20">
    <source>
        <dbReference type="PROSITE" id="PS51051"/>
    </source>
</evidence>
<evidence type="ECO:0000256" key="6">
    <source>
        <dbReference type="ARBA" id="ARBA00022782"/>
    </source>
</evidence>
<sequence length="1625" mass="178818">MEYTRPRHFLTLVSILILAEVCYGTAIGYFEVQIVRVQNTAGELLKGNCCDGTRDEFGCSLDTCDTFFRVCLKEYQTSGKEANSESCTFGSGVSPVLGSNSFTIDGMENSDNPGRIKLPLHFTWTRTFTLIVEALDRDNITENDPAGSEEQMIERHVHTSMLTPSNQWHAVSHNGPTANIEYRIRVRCNAHHYGFNCTKFCKPRSGFFGHYTCDRNGKKKCLEGWMGEGCTKPICKLGCSTEHGSCEQPNECKCKYGWQGELCNECVPYPGCDHGTCTTPWGCTCDTNWGGLLCNKNLNYCGTHLPCRNGGTCTNPEPDRFQCSCLDGFSGVHCEIAEYACISNPCENGGVCQNEHGGYRCHCQAGWTGQNCQINIDDCESMPCANGGTCYDQTGGFYCECPPHWEGATCQLDADECKDSPCVHAKSCRNLPGNYYCVCEDGWRGKNCDKNINECVGQCKNGATCLDMINGFHCACAEGFEGTTCEVNSNDCAGDPCLHGGQCVDKINKYQCICPAGFSGKRCELEEGYCEPNPCENGAECFNMENDYYCKCSSKYEGKNCSILKNDCENALCEVIDSCTIHVSSNSSKLGYVIQESGVCGAHGRCVSLHDNQFECKCDPGYEGVHCELNVDDCVGSPCENGGTCIDEVNSYKCICAEGWEGKYCEINFNDCDPDPCHGRGRCIDKLDGFVCKCRGAWKGKTCSSKRERCEENTCANGGRCIPTGNSFKCSCAAEWSGSTCTKRKVPACLSSPCQNGGTCVGDGESYSCYCRDGFAGDNCEENIDDCSPYPCYNSGRCIDGINHYRCECKPGFAGPDCRTNVNECQSSPCSYGSTCVDQINGYLCKCPHGRTGKNCNEVVAPDRVCYFNGVHYDEGDRWTDVCNTCTCRGGRTQCSNIWCGSRICMSPRIAGTLPCPGRQTCQPLSQDECFTTDCKVKGMCRLHSHVYPEDGDLGLPEPSASCFPNAKKLPTSNCARVTLTFDRFKLPMGVWVSDICANVRQIPKLSMYALEHPLVVRCAKSDEDPEAIRVTVTSNGTKDEATAQEAAELVANFRYEPAEYPFLSSLTEVKVETTIIESRNGDANYLIPLLASLAAVIAAIIAFSLLVCWCMGQRHRKPRADYTSGSQRDDVEDYSGRVSGSKLDPESNQGKHQKIYGLDVPKLNNVDLQEQQRSNFALNVNQLPSGKGSPPLNNVLAKKVTTTDLVVSAATAEKMSVDFDEKNLARKDPRLEDDNESLRSGRDVAKRYLYASSSTPTSAGTSSHSSGQHRRSDRIEIIGGKPSRSGLPPGRAVHTRLIPSVSNSNIPHHSHTHSYQQSIGSESQYDDVIDEDEVFDTSSSIPGRSSYHESSRLLPACNCRRDPCNCGDSSCETRRLYSRSSVPDEYSDSDEVAMYMGQSNALPQRHSHGSRRHRCQRSPHRRHDDDGRRSYRQRYQRRIHSPPSNYHDSEAVHSESDLLEEIGSTSRIPSRHLPGTSMDDAALPPYESVVSTGEIRPHTTSPPCDCSRGRRSPSPSGDNPGRYHQSPPPSYSQHYNRPSQSWRGNRETVSRPESEPPRVTPSSRFPYSPQDYGESRNYDSSRGHPGRQISGAECSEDRATSSSPGDDSTTELLSAKKSPHEVTV</sequence>
<protein>
    <recommendedName>
        <fullName evidence="14">Delta-like protein</fullName>
    </recommendedName>
</protein>